<dbReference type="Pfam" id="PF21948">
    <property type="entry name" value="LplA-B_cat"/>
    <property type="match status" value="1"/>
</dbReference>
<organism evidence="10 11">
    <name type="scientific">Taphrina deformans (strain PYCC 5710 / ATCC 11124 / CBS 356.35 / IMI 108563 / JCM 9778 / NBRC 8474)</name>
    <name type="common">Peach leaf curl fungus</name>
    <name type="synonym">Lalaria deformans</name>
    <dbReference type="NCBI Taxonomy" id="1097556"/>
    <lineage>
        <taxon>Eukaryota</taxon>
        <taxon>Fungi</taxon>
        <taxon>Dikarya</taxon>
        <taxon>Ascomycota</taxon>
        <taxon>Taphrinomycotina</taxon>
        <taxon>Taphrinomycetes</taxon>
        <taxon>Taphrinales</taxon>
        <taxon>Taphrinaceae</taxon>
        <taxon>Taphrina</taxon>
    </lineage>
</organism>
<dbReference type="InterPro" id="IPR045864">
    <property type="entry name" value="aa-tRNA-synth_II/BPL/LPL"/>
</dbReference>
<dbReference type="eggNOG" id="KOG0325">
    <property type="taxonomic scope" value="Eukaryota"/>
</dbReference>
<dbReference type="SUPFAM" id="SSF55681">
    <property type="entry name" value="Class II aaRS and biotin synthetases"/>
    <property type="match status" value="1"/>
</dbReference>
<dbReference type="AlphaFoldDB" id="R4XB34"/>
<dbReference type="InterPro" id="IPR020605">
    <property type="entry name" value="Octanoyltransferase_CS"/>
</dbReference>
<dbReference type="Proteomes" id="UP000013776">
    <property type="component" value="Unassembled WGS sequence"/>
</dbReference>
<evidence type="ECO:0000259" key="9">
    <source>
        <dbReference type="PROSITE" id="PS51733"/>
    </source>
</evidence>
<feature type="binding site" evidence="7">
    <location>
        <begin position="170"/>
        <end position="172"/>
    </location>
    <ligand>
        <name>substrate</name>
    </ligand>
</feature>
<evidence type="ECO:0000313" key="10">
    <source>
        <dbReference type="EMBL" id="CCG83084.1"/>
    </source>
</evidence>
<evidence type="ECO:0000256" key="2">
    <source>
        <dbReference type="ARBA" id="ARBA00007907"/>
    </source>
</evidence>
<evidence type="ECO:0000256" key="1">
    <source>
        <dbReference type="ARBA" id="ARBA00004821"/>
    </source>
</evidence>
<keyword evidence="4 5" id="KW-0012">Acyltransferase</keyword>
<dbReference type="VEuPathDB" id="FungiDB:TAPDE_003212"/>
<dbReference type="PANTHER" id="PTHR10993">
    <property type="entry name" value="OCTANOYLTRANSFERASE"/>
    <property type="match status" value="1"/>
</dbReference>
<feature type="site" description="Lowers pKa of active site Cys" evidence="8">
    <location>
        <position position="154"/>
    </location>
</feature>
<dbReference type="CDD" id="cd16444">
    <property type="entry name" value="LipB"/>
    <property type="match status" value="1"/>
</dbReference>
<evidence type="ECO:0000256" key="5">
    <source>
        <dbReference type="PIRNR" id="PIRNR016262"/>
    </source>
</evidence>
<dbReference type="Gene3D" id="3.30.930.10">
    <property type="entry name" value="Bira Bifunctional Protein, Domain 2"/>
    <property type="match status" value="1"/>
</dbReference>
<feature type="binding site" evidence="7">
    <location>
        <begin position="157"/>
        <end position="159"/>
    </location>
    <ligand>
        <name>substrate</name>
    </ligand>
</feature>
<feature type="binding site" evidence="7">
    <location>
        <begin position="85"/>
        <end position="92"/>
    </location>
    <ligand>
        <name>substrate</name>
    </ligand>
</feature>
<dbReference type="GO" id="GO:0033819">
    <property type="term" value="F:lipoyl(octanoyl) transferase activity"/>
    <property type="evidence" value="ECO:0007669"/>
    <property type="project" value="UniProtKB-EC"/>
</dbReference>
<feature type="active site" description="Acyl-thioester intermediate" evidence="6">
    <location>
        <position position="188"/>
    </location>
</feature>
<evidence type="ECO:0000256" key="8">
    <source>
        <dbReference type="PIRSR" id="PIRSR016262-3"/>
    </source>
</evidence>
<comment type="function">
    <text evidence="5">Catalyzes the transfer of endogenously produced octanoic acid from octanoyl-acyl-carrier-protein onto the lipoyl domains of lipoate-dependent enzymes. Lipoyl-ACP can also act as a substrate although octanoyl-ACP is likely to be the physiological substrate.</text>
</comment>
<dbReference type="STRING" id="1097556.R4XB34"/>
<dbReference type="InterPro" id="IPR000544">
    <property type="entry name" value="Octanoyltransferase"/>
</dbReference>
<gene>
    <name evidence="10" type="ORF">TAPDE_003212</name>
</gene>
<evidence type="ECO:0000313" key="11">
    <source>
        <dbReference type="Proteomes" id="UP000013776"/>
    </source>
</evidence>
<dbReference type="PROSITE" id="PS01313">
    <property type="entry name" value="LIPB"/>
    <property type="match status" value="1"/>
</dbReference>
<comment type="pathway">
    <text evidence="1 5">Protein modification; protein lipoylation via endogenous pathway; protein N(6)-(lipoyl)lysine from octanoyl-[acyl-carrier-protein]: step 1/2.</text>
</comment>
<comment type="caution">
    <text evidence="10">The sequence shown here is derived from an EMBL/GenBank/DDBJ whole genome shotgun (WGS) entry which is preliminary data.</text>
</comment>
<dbReference type="InterPro" id="IPR004143">
    <property type="entry name" value="BPL_LPL_catalytic"/>
</dbReference>
<dbReference type="OrthoDB" id="19908at2759"/>
<dbReference type="EC" id="2.3.1.181" evidence="5"/>
<evidence type="ECO:0000256" key="4">
    <source>
        <dbReference type="ARBA" id="ARBA00023315"/>
    </source>
</evidence>
<dbReference type="GO" id="GO:0009249">
    <property type="term" value="P:protein lipoylation"/>
    <property type="evidence" value="ECO:0007669"/>
    <property type="project" value="InterPro"/>
</dbReference>
<protein>
    <recommendedName>
        <fullName evidence="5">Octanoyltransferase</fullName>
        <ecNumber evidence="5">2.3.1.181</ecNumber>
    </recommendedName>
</protein>
<comment type="similarity">
    <text evidence="2 5">Belongs to the LipB family.</text>
</comment>
<dbReference type="PROSITE" id="PS51733">
    <property type="entry name" value="BPL_LPL_CATALYTIC"/>
    <property type="match status" value="1"/>
</dbReference>
<dbReference type="PANTHER" id="PTHR10993:SF7">
    <property type="entry name" value="LIPOYLTRANSFERASE 2, MITOCHONDRIAL-RELATED"/>
    <property type="match status" value="1"/>
</dbReference>
<keyword evidence="3 5" id="KW-0808">Transferase</keyword>
<dbReference type="UniPathway" id="UPA00538">
    <property type="reaction ID" value="UER00592"/>
</dbReference>
<dbReference type="EMBL" id="CAHR02000121">
    <property type="protein sequence ID" value="CCG83084.1"/>
    <property type="molecule type" value="Genomic_DNA"/>
</dbReference>
<proteinExistence type="inferred from homology"/>
<sequence length="239" mass="26389">MRRSLLHIPLESPISYTSASTVQDSIVRRMLDRKRMEAGSLIRPTLLTMEMRPTFTTGRRDRGTMPVGERDRLLRTGASVEESLRGGQTTYHGPGQLVAYPILDLSSHGLNIRPKCYVDNLESVIMSTLAAFDLSGLRTEHTGVWIRHGLSERKVAALGVHLRRNITSHGIALNVCTDLKYFDEIVACGLADKRATSMLQEGCTATLPAVTQVFVEKFAETFGLDNVEVAAHGDSEHGR</sequence>
<evidence type="ECO:0000256" key="3">
    <source>
        <dbReference type="ARBA" id="ARBA00022679"/>
    </source>
</evidence>
<keyword evidence="11" id="KW-1185">Reference proteome</keyword>
<accession>R4XB34</accession>
<evidence type="ECO:0000256" key="7">
    <source>
        <dbReference type="PIRSR" id="PIRSR016262-2"/>
    </source>
</evidence>
<name>R4XB34_TAPDE</name>
<comment type="catalytic activity">
    <reaction evidence="5">
        <text>octanoyl-[ACP] + L-lysyl-[protein] = N(6)-octanoyl-L-lysyl-[protein] + holo-[ACP] + H(+)</text>
        <dbReference type="Rhea" id="RHEA:17665"/>
        <dbReference type="Rhea" id="RHEA-COMP:9636"/>
        <dbReference type="Rhea" id="RHEA-COMP:9685"/>
        <dbReference type="Rhea" id="RHEA-COMP:9752"/>
        <dbReference type="Rhea" id="RHEA-COMP:9928"/>
        <dbReference type="ChEBI" id="CHEBI:15378"/>
        <dbReference type="ChEBI" id="CHEBI:29969"/>
        <dbReference type="ChEBI" id="CHEBI:64479"/>
        <dbReference type="ChEBI" id="CHEBI:78463"/>
        <dbReference type="ChEBI" id="CHEBI:78809"/>
        <dbReference type="EC" id="2.3.1.181"/>
    </reaction>
</comment>
<reference evidence="10 11" key="1">
    <citation type="journal article" date="2013" name="MBio">
        <title>Genome sequencing of the plant pathogen Taphrina deformans, the causal agent of peach leaf curl.</title>
        <authorList>
            <person name="Cisse O.H."/>
            <person name="Almeida J.M.G.C.F."/>
            <person name="Fonseca A."/>
            <person name="Kumar A.A."/>
            <person name="Salojaervi J."/>
            <person name="Overmyer K."/>
            <person name="Hauser P.M."/>
            <person name="Pagni M."/>
        </authorList>
    </citation>
    <scope>NUCLEOTIDE SEQUENCE [LARGE SCALE GENOMIC DNA]</scope>
    <source>
        <strain evidence="11">PYCC 5710 / ATCC 11124 / CBS 356.35 / IMI 108563 / JCM 9778 / NBRC 8474</strain>
    </source>
</reference>
<evidence type="ECO:0000256" key="6">
    <source>
        <dbReference type="PIRSR" id="PIRSR016262-1"/>
    </source>
</evidence>
<dbReference type="NCBIfam" id="TIGR00214">
    <property type="entry name" value="lipB"/>
    <property type="match status" value="1"/>
</dbReference>
<feature type="domain" description="BPL/LPL catalytic" evidence="9">
    <location>
        <begin position="40"/>
        <end position="226"/>
    </location>
</feature>
<dbReference type="PIRSF" id="PIRSF016262">
    <property type="entry name" value="LPLase"/>
    <property type="match status" value="1"/>
</dbReference>